<accession>A0A810MUZ9</accession>
<organism evidence="1 2">
    <name type="scientific">Polymorphospora rubra</name>
    <dbReference type="NCBI Taxonomy" id="338584"/>
    <lineage>
        <taxon>Bacteria</taxon>
        <taxon>Bacillati</taxon>
        <taxon>Actinomycetota</taxon>
        <taxon>Actinomycetes</taxon>
        <taxon>Micromonosporales</taxon>
        <taxon>Micromonosporaceae</taxon>
        <taxon>Polymorphospora</taxon>
    </lineage>
</organism>
<gene>
    <name evidence="1" type="ORF">Prubr_18530</name>
</gene>
<evidence type="ECO:0000313" key="1">
    <source>
        <dbReference type="EMBL" id="BCJ64832.1"/>
    </source>
</evidence>
<dbReference type="KEGG" id="pry:Prubr_18530"/>
<dbReference type="EMBL" id="AP023359">
    <property type="protein sequence ID" value="BCJ64832.1"/>
    <property type="molecule type" value="Genomic_DNA"/>
</dbReference>
<evidence type="ECO:0008006" key="3">
    <source>
        <dbReference type="Google" id="ProtNLM"/>
    </source>
</evidence>
<dbReference type="Proteomes" id="UP000680866">
    <property type="component" value="Chromosome"/>
</dbReference>
<proteinExistence type="predicted"/>
<protein>
    <recommendedName>
        <fullName evidence="3">DUF4258 domain-containing protein</fullName>
    </recommendedName>
</protein>
<keyword evidence="2" id="KW-1185">Reference proteome</keyword>
<reference evidence="1" key="1">
    <citation type="submission" date="2020-08" db="EMBL/GenBank/DDBJ databases">
        <title>Whole genome shotgun sequence of Polymorphospora rubra NBRC 101157.</title>
        <authorList>
            <person name="Komaki H."/>
            <person name="Tamura T."/>
        </authorList>
    </citation>
    <scope>NUCLEOTIDE SEQUENCE</scope>
    <source>
        <strain evidence="1">NBRC 101157</strain>
    </source>
</reference>
<evidence type="ECO:0000313" key="2">
    <source>
        <dbReference type="Proteomes" id="UP000680866"/>
    </source>
</evidence>
<sequence length="92" mass="10390">MARRSVWVAVLNISWRTAEKISHRHQLTADEVRDAVVCVAGLTYAWDVDVERGERAIVQVHLRGRPALVVLYPTDDPIGDIWNLGSAYFTDT</sequence>
<dbReference type="AlphaFoldDB" id="A0A810MUZ9"/>
<name>A0A810MUZ9_9ACTN</name>